<keyword evidence="3" id="KW-1185">Reference proteome</keyword>
<dbReference type="InterPro" id="IPR029471">
    <property type="entry name" value="HNH_5"/>
</dbReference>
<dbReference type="Gene3D" id="1.10.30.50">
    <property type="match status" value="1"/>
</dbReference>
<dbReference type="InterPro" id="IPR003615">
    <property type="entry name" value="HNH_nuc"/>
</dbReference>
<reference evidence="2 3" key="1">
    <citation type="submission" date="2010-09" db="EMBL/GenBank/DDBJ databases">
        <title>The Genome Sequence of Prochlorococcus phage P-GSP1.</title>
        <authorList>
            <consortium name="The Broad Institute Genome Sequencing Platform"/>
            <person name="Henn M.R."/>
            <person name="Sullivan M.S."/>
            <person name="Osburne M.S."/>
            <person name="Levin J."/>
            <person name="Malboeuf C."/>
            <person name="Casali M."/>
            <person name="Russ C."/>
            <person name="Lennon N."/>
            <person name="Chapman S.B."/>
            <person name="Erlich R."/>
            <person name="Young S.K."/>
            <person name="Yandava C."/>
            <person name="Zeng Q."/>
            <person name="Alvarado L."/>
            <person name="Anderson S."/>
            <person name="Berlin A."/>
            <person name="Chen Z."/>
            <person name="Freedman E."/>
            <person name="Gellesch M."/>
            <person name="Goldberg J."/>
            <person name="Green L."/>
            <person name="Griggs A."/>
            <person name="Gujja S."/>
            <person name="Heilman E.R."/>
            <person name="Heiman D."/>
            <person name="Hollinger A."/>
            <person name="Howarth C."/>
            <person name="Larson L."/>
            <person name="Mehta T."/>
            <person name="Pearson M."/>
            <person name="Roberts A."/>
            <person name="Ryan E."/>
            <person name="Saif S."/>
            <person name="Shea T."/>
            <person name="Shenoy N."/>
            <person name="Sisk P."/>
            <person name="Stolte C."/>
            <person name="Sykes S."/>
            <person name="White J."/>
            <person name="Yu Q."/>
            <person name="Coleman M.L."/>
            <person name="Huang K.H."/>
            <person name="Weigele P.R."/>
            <person name="DeFrancesco A.S."/>
            <person name="Kern S.E."/>
            <person name="Thompson L.R."/>
            <person name="Fu R."/>
            <person name="Hombeck B."/>
            <person name="Chisholm S.W."/>
            <person name="Haas B."/>
            <person name="Nusbaum C."/>
            <person name="Birren B."/>
        </authorList>
    </citation>
    <scope>NUCLEOTIDE SEQUENCE [LARGE SCALE GENOMIC DNA]</scope>
    <source>
        <strain evidence="2 3">P-GSP1</strain>
    </source>
</reference>
<dbReference type="PANTHER" id="PTHR33877:SF2">
    <property type="entry name" value="OS07G0170200 PROTEIN"/>
    <property type="match status" value="1"/>
</dbReference>
<dbReference type="RefSeq" id="YP_007677689.1">
    <property type="nucleotide sequence ID" value="NC_020878.1"/>
</dbReference>
<dbReference type="EMBL" id="HQ332140">
    <property type="protein sequence ID" value="AGG54628.1"/>
    <property type="molecule type" value="Genomic_DNA"/>
</dbReference>
<dbReference type="SMART" id="SM00507">
    <property type="entry name" value="HNHc"/>
    <property type="match status" value="1"/>
</dbReference>
<dbReference type="CDD" id="cd00085">
    <property type="entry name" value="HNHc"/>
    <property type="match status" value="1"/>
</dbReference>
<protein>
    <recommendedName>
        <fullName evidence="1">HNH nuclease domain-containing protein</fullName>
    </recommendedName>
</protein>
<gene>
    <name evidence="2" type="ORF">PRQG_00025</name>
</gene>
<evidence type="ECO:0000313" key="2">
    <source>
        <dbReference type="EMBL" id="AGG54628.1"/>
    </source>
</evidence>
<dbReference type="Pfam" id="PF14279">
    <property type="entry name" value="HNH_5"/>
    <property type="match status" value="1"/>
</dbReference>
<sequence length="109" mass="12648">MTPLLPSPKHYLQNLITMTSSDSKRLWRRAIKEHFNCTCVYCGKTYDFNKLTLDHVKPRSKGGQDLTTNVVCACRKCNADKGSSHWLGWMRKAFGFQPLRELIIHQHIK</sequence>
<accession>M1U3J6</accession>
<evidence type="ECO:0000313" key="3">
    <source>
        <dbReference type="Proteomes" id="UP000204021"/>
    </source>
</evidence>
<dbReference type="PANTHER" id="PTHR33877">
    <property type="entry name" value="SLL1193 PROTEIN"/>
    <property type="match status" value="1"/>
</dbReference>
<dbReference type="KEGG" id="vg:15013670"/>
<dbReference type="OrthoDB" id="22258at10239"/>
<dbReference type="GeneID" id="15013670"/>
<dbReference type="Proteomes" id="UP000204021">
    <property type="component" value="Segment"/>
</dbReference>
<dbReference type="InterPro" id="IPR052892">
    <property type="entry name" value="NA-targeting_endonuclease"/>
</dbReference>
<feature type="domain" description="HNH nuclease" evidence="1">
    <location>
        <begin position="26"/>
        <end position="79"/>
    </location>
</feature>
<organism evidence="2 3">
    <name type="scientific">Prochlorococcus phage P-GSP1</name>
    <dbReference type="NCBI Taxonomy" id="382262"/>
    <lineage>
        <taxon>Viruses</taxon>
        <taxon>Duplodnaviria</taxon>
        <taxon>Heunggongvirae</taxon>
        <taxon>Uroviricota</taxon>
        <taxon>Caudoviricetes</taxon>
        <taxon>Autographivirales</taxon>
        <taxon>Lingvirus</taxon>
        <taxon>Lingvirus PGSP1</taxon>
    </lineage>
</organism>
<name>M1U3J6_9CAUD</name>
<proteinExistence type="predicted"/>
<evidence type="ECO:0000259" key="1">
    <source>
        <dbReference type="SMART" id="SM00507"/>
    </source>
</evidence>